<organism evidence="2 3">
    <name type="scientific">Brassica campestris</name>
    <name type="common">Field mustard</name>
    <dbReference type="NCBI Taxonomy" id="3711"/>
    <lineage>
        <taxon>Eukaryota</taxon>
        <taxon>Viridiplantae</taxon>
        <taxon>Streptophyta</taxon>
        <taxon>Embryophyta</taxon>
        <taxon>Tracheophyta</taxon>
        <taxon>Spermatophyta</taxon>
        <taxon>Magnoliopsida</taxon>
        <taxon>eudicotyledons</taxon>
        <taxon>Gunneridae</taxon>
        <taxon>Pentapetalae</taxon>
        <taxon>rosids</taxon>
        <taxon>malvids</taxon>
        <taxon>Brassicales</taxon>
        <taxon>Brassicaceae</taxon>
        <taxon>Brassiceae</taxon>
        <taxon>Brassica</taxon>
    </lineage>
</organism>
<reference evidence="2 3" key="1">
    <citation type="submission" date="2021-07" db="EMBL/GenBank/DDBJ databases">
        <authorList>
            <consortium name="Genoscope - CEA"/>
            <person name="William W."/>
        </authorList>
    </citation>
    <scope>NUCLEOTIDE SEQUENCE [LARGE SCALE GENOMIC DNA]</scope>
</reference>
<dbReference type="InterPro" id="IPR006652">
    <property type="entry name" value="Kelch_1"/>
</dbReference>
<gene>
    <name evidence="2" type="ORF">BRAPAZ1V2_A06P09210.2</name>
</gene>
<dbReference type="PROSITE" id="PS50181">
    <property type="entry name" value="FBOX"/>
    <property type="match status" value="1"/>
</dbReference>
<dbReference type="InterPro" id="IPR015915">
    <property type="entry name" value="Kelch-typ_b-propeller"/>
</dbReference>
<accession>A0A8D9G5E9</accession>
<name>A0A8D9G5E9_BRACM</name>
<dbReference type="SUPFAM" id="SSF117281">
    <property type="entry name" value="Kelch motif"/>
    <property type="match status" value="1"/>
</dbReference>
<dbReference type="Pfam" id="PF25210">
    <property type="entry name" value="Kelch_FKB95"/>
    <property type="match status" value="1"/>
</dbReference>
<dbReference type="CDD" id="cd22152">
    <property type="entry name" value="F-box_AtAFR-like"/>
    <property type="match status" value="1"/>
</dbReference>
<dbReference type="Gramene" id="A06p09210.2_BraZ1">
    <property type="protein sequence ID" value="A06p09210.2_BraZ1.CDS.1"/>
    <property type="gene ID" value="A06g09210.2_BraZ1"/>
</dbReference>
<dbReference type="Proteomes" id="UP000694005">
    <property type="component" value="Chromosome A06"/>
</dbReference>
<dbReference type="InterPro" id="IPR050354">
    <property type="entry name" value="F-box/kelch-repeat_ARATH"/>
</dbReference>
<evidence type="ECO:0000313" key="3">
    <source>
        <dbReference type="Proteomes" id="UP000694005"/>
    </source>
</evidence>
<dbReference type="SMART" id="SM00612">
    <property type="entry name" value="Kelch"/>
    <property type="match status" value="2"/>
</dbReference>
<dbReference type="InterPro" id="IPR036047">
    <property type="entry name" value="F-box-like_dom_sf"/>
</dbReference>
<proteinExistence type="predicted"/>
<dbReference type="Gene3D" id="2.120.10.80">
    <property type="entry name" value="Kelch-type beta propeller"/>
    <property type="match status" value="1"/>
</dbReference>
<evidence type="ECO:0000259" key="1">
    <source>
        <dbReference type="PROSITE" id="PS50181"/>
    </source>
</evidence>
<feature type="domain" description="F-box" evidence="1">
    <location>
        <begin position="19"/>
        <end position="65"/>
    </location>
</feature>
<dbReference type="InterPro" id="IPR001810">
    <property type="entry name" value="F-box_dom"/>
</dbReference>
<dbReference type="SMART" id="SM00256">
    <property type="entry name" value="FBOX"/>
    <property type="match status" value="1"/>
</dbReference>
<dbReference type="PANTHER" id="PTHR24414:SF154">
    <property type="entry name" value="BNAC05G49580D PROTEIN"/>
    <property type="match status" value="1"/>
</dbReference>
<dbReference type="SUPFAM" id="SSF81383">
    <property type="entry name" value="F-box domain"/>
    <property type="match status" value="1"/>
</dbReference>
<protein>
    <recommendedName>
        <fullName evidence="1">F-box domain-containing protein</fullName>
    </recommendedName>
</protein>
<dbReference type="PANTHER" id="PTHR24414">
    <property type="entry name" value="F-BOX/KELCH-REPEAT PROTEIN SKIP4"/>
    <property type="match status" value="1"/>
</dbReference>
<dbReference type="InterPro" id="IPR057499">
    <property type="entry name" value="Kelch_FKB95"/>
</dbReference>
<sequence>MYNYAAAAKRRKKETSPSSSSFDSLPDAVAISCLARVSRLDQAALSAVSKRFRSLVVSPEFYKTRSLMGHAEKCVYVCLGLPPHIIPRWFVLHPTLDPATGKTVKRAQPIPFFPSQPREGSAVVSLDGSIYVFGGLVKGERTSGVLLLDCRYHTWHQVTPMRVARASATAQVVNGKIYVLGGCKDKKPADWGEVFDPKTQTWAALTVSEPMPDEEDPDTRPRMSLIHGSVVIEDKIYVIDLWNRTFFYSLSLCKWGRGSPATRESWSKNKRDWCVVDNVLYSVGNDGCIYWCEPHELDRCAGVRTNWTELLSHPMKRLQDKLTRSRVAHFGGKMARVLEKKKKTRNFTKCLEDILPGAKLASSGHNVVVFWKELLPEKSVRIWCAEYSFTRSNKWGFMYGVLECSNAILTLDPILDRSKVLYSISVDV</sequence>
<dbReference type="Pfam" id="PF00646">
    <property type="entry name" value="F-box"/>
    <property type="match status" value="1"/>
</dbReference>
<dbReference type="AlphaFoldDB" id="A0A8D9G5E9"/>
<evidence type="ECO:0000313" key="2">
    <source>
        <dbReference type="EMBL" id="CAG7868681.1"/>
    </source>
</evidence>
<dbReference type="EMBL" id="LS974622">
    <property type="protein sequence ID" value="CAG7868681.1"/>
    <property type="molecule type" value="Genomic_DNA"/>
</dbReference>